<evidence type="ECO:0000313" key="2">
    <source>
        <dbReference type="Proteomes" id="UP000230046"/>
    </source>
</evidence>
<sequence>METIHKQEELIFKEYQALLGDNREISPDGLHYLGAFYYTNGCWGRDCGDEEEKWYQYCNRKRGLVVLTKELNDEKAWDIREEHARKNGVEEPTPSNHIFYRNLRRWVYALLNMDNKGNIPNFPDIETAQESFETKPWVRVNLKKVPGGSSIDNGLLALYVDKFRSLLQKQLVIYKDASIYLDCTRRRGIVLLSELYPDLKPFGKGNDEWIYFSEKHHFIIVNSYHPSYPVSGGEKAYYNRMRNAIHSFFQKYPNFL</sequence>
<dbReference type="AlphaFoldDB" id="A0A2G8I7T7"/>
<dbReference type="RefSeq" id="WP_099836897.1">
    <property type="nucleotide sequence ID" value="NZ_PEKN01000002.1"/>
</dbReference>
<proteinExistence type="predicted"/>
<gene>
    <name evidence="1" type="ORF">CTI18_11770</name>
</gene>
<dbReference type="Proteomes" id="UP000230046">
    <property type="component" value="Unassembled WGS sequence"/>
</dbReference>
<organism evidence="1 2">
    <name type="scientific">Prevotella intermedia</name>
    <dbReference type="NCBI Taxonomy" id="28131"/>
    <lineage>
        <taxon>Bacteria</taxon>
        <taxon>Pseudomonadati</taxon>
        <taxon>Bacteroidota</taxon>
        <taxon>Bacteroidia</taxon>
        <taxon>Bacteroidales</taxon>
        <taxon>Prevotellaceae</taxon>
        <taxon>Prevotella</taxon>
    </lineage>
</organism>
<dbReference type="EMBL" id="PEKN01000002">
    <property type="protein sequence ID" value="PIK19573.1"/>
    <property type="molecule type" value="Genomic_DNA"/>
</dbReference>
<protein>
    <submittedName>
        <fullName evidence="1">Uncharacterized protein</fullName>
    </submittedName>
</protein>
<name>A0A2G8I7T7_PREIN</name>
<accession>A0A2G8I7T7</accession>
<evidence type="ECO:0000313" key="1">
    <source>
        <dbReference type="EMBL" id="PIK19573.1"/>
    </source>
</evidence>
<reference evidence="1 2" key="1">
    <citation type="submission" date="2017-11" db="EMBL/GenBank/DDBJ databases">
        <title>Genome sequencing of Prevotella intermedia KCOM 1653.</title>
        <authorList>
            <person name="Kook J.-K."/>
            <person name="Park S.-N."/>
            <person name="Lim Y.K."/>
        </authorList>
    </citation>
    <scope>NUCLEOTIDE SEQUENCE [LARGE SCALE GENOMIC DNA]</scope>
    <source>
        <strain evidence="1 2">KCOM 1653</strain>
    </source>
</reference>
<comment type="caution">
    <text evidence="1">The sequence shown here is derived from an EMBL/GenBank/DDBJ whole genome shotgun (WGS) entry which is preliminary data.</text>
</comment>